<dbReference type="STRING" id="303518.ENSPNYP00000025405"/>
<dbReference type="Ensembl" id="ENSPNYT00000026026.1">
    <property type="protein sequence ID" value="ENSPNYP00000025405.1"/>
    <property type="gene ID" value="ENSPNYG00000019161.1"/>
</dbReference>
<reference evidence="1" key="1">
    <citation type="submission" date="2023-09" db="UniProtKB">
        <authorList>
            <consortium name="Ensembl"/>
        </authorList>
    </citation>
    <scope>IDENTIFICATION</scope>
</reference>
<organism evidence="1">
    <name type="scientific">Pundamilia nyererei</name>
    <dbReference type="NCBI Taxonomy" id="303518"/>
    <lineage>
        <taxon>Eukaryota</taxon>
        <taxon>Metazoa</taxon>
        <taxon>Chordata</taxon>
        <taxon>Craniata</taxon>
        <taxon>Vertebrata</taxon>
        <taxon>Euteleostomi</taxon>
        <taxon>Actinopterygii</taxon>
        <taxon>Neopterygii</taxon>
        <taxon>Teleostei</taxon>
        <taxon>Neoteleostei</taxon>
        <taxon>Acanthomorphata</taxon>
        <taxon>Ovalentaria</taxon>
        <taxon>Cichlomorphae</taxon>
        <taxon>Cichliformes</taxon>
        <taxon>Cichlidae</taxon>
        <taxon>African cichlids</taxon>
        <taxon>Pseudocrenilabrinae</taxon>
        <taxon>Haplochromini</taxon>
        <taxon>Pundamilia</taxon>
    </lineage>
</organism>
<sequence length="98" mass="11420">MKNVSKIRYNMGTSPNRLKCKARVGTRFHCLWECAIIQSFWKHPRLKRSLNFLWQRCLCKELHRHANKQEPSLRASVGMLLLAACVGVHKHEGDSSLY</sequence>
<dbReference type="AlphaFoldDB" id="A0A3B4GQX3"/>
<dbReference type="GeneTree" id="ENSGT00940000181937"/>
<name>A0A3B4GQX3_9CICH</name>
<evidence type="ECO:0000313" key="1">
    <source>
        <dbReference type="Ensembl" id="ENSPNYP00000025405.1"/>
    </source>
</evidence>
<proteinExistence type="predicted"/>
<accession>A0A3B4GQX3</accession>
<protein>
    <submittedName>
        <fullName evidence="1">Uncharacterized protein</fullName>
    </submittedName>
</protein>